<gene>
    <name evidence="2" type="ORF">HID58_068383</name>
</gene>
<dbReference type="EMBL" id="JAGKQM010000015">
    <property type="protein sequence ID" value="KAH0880989.1"/>
    <property type="molecule type" value="Genomic_DNA"/>
</dbReference>
<accession>A0ABQ7ZL81</accession>
<organism evidence="2 3">
    <name type="scientific">Brassica napus</name>
    <name type="common">Rape</name>
    <dbReference type="NCBI Taxonomy" id="3708"/>
    <lineage>
        <taxon>Eukaryota</taxon>
        <taxon>Viridiplantae</taxon>
        <taxon>Streptophyta</taxon>
        <taxon>Embryophyta</taxon>
        <taxon>Tracheophyta</taxon>
        <taxon>Spermatophyta</taxon>
        <taxon>Magnoliopsida</taxon>
        <taxon>eudicotyledons</taxon>
        <taxon>Gunneridae</taxon>
        <taxon>Pentapetalae</taxon>
        <taxon>rosids</taxon>
        <taxon>malvids</taxon>
        <taxon>Brassicales</taxon>
        <taxon>Brassicaceae</taxon>
        <taxon>Brassiceae</taxon>
        <taxon>Brassica</taxon>
    </lineage>
</organism>
<protein>
    <recommendedName>
        <fullName evidence="1">Copine C-terminal domain-containing protein</fullName>
    </recommendedName>
</protein>
<evidence type="ECO:0000259" key="1">
    <source>
        <dbReference type="Pfam" id="PF07002"/>
    </source>
</evidence>
<reference evidence="2 3" key="1">
    <citation type="submission" date="2021-05" db="EMBL/GenBank/DDBJ databases">
        <title>Genome Assembly of Synthetic Allotetraploid Brassica napus Reveals Homoeologous Exchanges between Subgenomes.</title>
        <authorList>
            <person name="Davis J.T."/>
        </authorList>
    </citation>
    <scope>NUCLEOTIDE SEQUENCE [LARGE SCALE GENOMIC DNA]</scope>
    <source>
        <strain evidence="3">cv. Da-Ae</strain>
        <tissue evidence="2">Seedling</tissue>
    </source>
</reference>
<name>A0ABQ7ZL81_BRANA</name>
<evidence type="ECO:0000313" key="2">
    <source>
        <dbReference type="EMBL" id="KAH0880989.1"/>
    </source>
</evidence>
<dbReference type="Proteomes" id="UP000824890">
    <property type="component" value="Unassembled WGS sequence"/>
</dbReference>
<sequence>MVSTLSKFLTLTYYDACVSQSALATDSAAVTLTLSLRLRRCFSDYSAVRILLCPRLQISSCSSLSYATSDLFPFSTTRFRWLLYSSNLSAPLSQASTTLSFRIYHLYGVLATSHRLGIVIDTDLGKLRSALREIVNPYENAIFVIGKTLAPSNEDNFISCFGFVDSTTHGDEVFSLHSDNSPSHGFEDVLPCYRGFTPNFPLSGPISYELLIDAAVDIVEQSNRQFHVLVIGADGHVKGNSDNKRKQLFLNVSVGDGPWADMRKMGDLIPKRVDLSGIISSPISVPFVSFFDLDLLSAKFLNFTEIMREGPSELAKEREFSLTDLICDSDEEWIRGGVLLDDLLVAEDLASVETTYDASHAVRYEDALTLGFKKRALGLLRLIRIYISLSGRNTELDVIITRELEKYLQVVGLYEDKEETCRRKGFWGVLISLYYY</sequence>
<comment type="caution">
    <text evidence="2">The sequence shown here is derived from an EMBL/GenBank/DDBJ whole genome shotgun (WGS) entry which is preliminary data.</text>
</comment>
<keyword evidence="3" id="KW-1185">Reference proteome</keyword>
<feature type="non-terminal residue" evidence="2">
    <location>
        <position position="436"/>
    </location>
</feature>
<dbReference type="PANTHER" id="PTHR45751">
    <property type="entry name" value="COPINE FAMILY PROTEIN 1"/>
    <property type="match status" value="1"/>
</dbReference>
<dbReference type="Pfam" id="PF07002">
    <property type="entry name" value="Copine"/>
    <property type="match status" value="1"/>
</dbReference>
<dbReference type="InterPro" id="IPR010734">
    <property type="entry name" value="Copine_C"/>
</dbReference>
<dbReference type="InterPro" id="IPR052079">
    <property type="entry name" value="E3_ligase/Copine_domain"/>
</dbReference>
<feature type="domain" description="Copine C-terminal" evidence="1">
    <location>
        <begin position="134"/>
        <end position="294"/>
    </location>
</feature>
<proteinExistence type="predicted"/>
<dbReference type="PANTHER" id="PTHR45751:SF22">
    <property type="entry name" value="COPINE C-TERMINAL DOMAIN-CONTAINING PROTEIN"/>
    <property type="match status" value="1"/>
</dbReference>
<evidence type="ECO:0000313" key="3">
    <source>
        <dbReference type="Proteomes" id="UP000824890"/>
    </source>
</evidence>